<name>A0A9W8DHI9_9FUNG</name>
<feature type="domain" description="BRO1" evidence="2">
    <location>
        <begin position="1"/>
        <end position="137"/>
    </location>
</feature>
<evidence type="ECO:0000259" key="2">
    <source>
        <dbReference type="PROSITE" id="PS51180"/>
    </source>
</evidence>
<dbReference type="AlphaFoldDB" id="A0A9W8DHI9"/>
<dbReference type="PANTHER" id="PTHR23032:SF13">
    <property type="entry name" value="BRO1 DOMAIN-CONTAINING PROTEIN BROX"/>
    <property type="match status" value="1"/>
</dbReference>
<dbReference type="PROSITE" id="PS51180">
    <property type="entry name" value="BRO1"/>
    <property type="match status" value="1"/>
</dbReference>
<comment type="caution">
    <text evidence="3">The sequence shown here is derived from an EMBL/GenBank/DDBJ whole genome shotgun (WGS) entry which is preliminary data.</text>
</comment>
<feature type="non-terminal residue" evidence="3">
    <location>
        <position position="1"/>
    </location>
</feature>
<evidence type="ECO:0000313" key="4">
    <source>
        <dbReference type="Proteomes" id="UP001150569"/>
    </source>
</evidence>
<dbReference type="InterPro" id="IPR038898">
    <property type="entry name" value="BROX"/>
</dbReference>
<protein>
    <recommendedName>
        <fullName evidence="2">BRO1 domain-containing protein</fullName>
    </recommendedName>
</protein>
<accession>A0A9W8DHI9</accession>
<keyword evidence="4" id="KW-1185">Reference proteome</keyword>
<dbReference type="InterPro" id="IPR004328">
    <property type="entry name" value="BRO1_dom"/>
</dbReference>
<organism evidence="3 4">
    <name type="scientific">Tieghemiomyces parasiticus</name>
    <dbReference type="NCBI Taxonomy" id="78921"/>
    <lineage>
        <taxon>Eukaryota</taxon>
        <taxon>Fungi</taxon>
        <taxon>Fungi incertae sedis</taxon>
        <taxon>Zoopagomycota</taxon>
        <taxon>Kickxellomycotina</taxon>
        <taxon>Dimargaritomycetes</taxon>
        <taxon>Dimargaritales</taxon>
        <taxon>Dimargaritaceae</taxon>
        <taxon>Tieghemiomyces</taxon>
    </lineage>
</organism>
<dbReference type="InterPro" id="IPR038499">
    <property type="entry name" value="BRO1_sf"/>
</dbReference>
<dbReference type="EMBL" id="JANBPT010001208">
    <property type="protein sequence ID" value="KAJ1909395.1"/>
    <property type="molecule type" value="Genomic_DNA"/>
</dbReference>
<sequence>MLMTAIAYLCQAAGVYHYVCDQIASKWRPASGDWAPDLAPEMLTMLSKLALADAQRIAIRITIPQKKSSSLVVKLLLGVVEEYDLALRLLQAQSAGEVTEMTADLQLYIRNSHLYLTACAKCYLAKDHHQHDRNGLA</sequence>
<dbReference type="PANTHER" id="PTHR23032">
    <property type="entry name" value="BRO1 DOMAIN-CONTAINING PROTEIN BROX"/>
    <property type="match status" value="1"/>
</dbReference>
<evidence type="ECO:0000313" key="3">
    <source>
        <dbReference type="EMBL" id="KAJ1909395.1"/>
    </source>
</evidence>
<reference evidence="3" key="1">
    <citation type="submission" date="2022-07" db="EMBL/GenBank/DDBJ databases">
        <title>Phylogenomic reconstructions and comparative analyses of Kickxellomycotina fungi.</title>
        <authorList>
            <person name="Reynolds N.K."/>
            <person name="Stajich J.E."/>
            <person name="Barry K."/>
            <person name="Grigoriev I.V."/>
            <person name="Crous P."/>
            <person name="Smith M.E."/>
        </authorList>
    </citation>
    <scope>NUCLEOTIDE SEQUENCE</scope>
    <source>
        <strain evidence="3">RSA 861</strain>
    </source>
</reference>
<evidence type="ECO:0000256" key="1">
    <source>
        <dbReference type="ARBA" id="ARBA00008901"/>
    </source>
</evidence>
<gene>
    <name evidence="3" type="ORF">IWQ60_011189</name>
</gene>
<dbReference type="Gene3D" id="1.25.40.280">
    <property type="entry name" value="alix/aip1 like domains"/>
    <property type="match status" value="1"/>
</dbReference>
<dbReference type="Pfam" id="PF03097">
    <property type="entry name" value="BRO1"/>
    <property type="match status" value="1"/>
</dbReference>
<dbReference type="Proteomes" id="UP001150569">
    <property type="component" value="Unassembled WGS sequence"/>
</dbReference>
<dbReference type="OrthoDB" id="10266451at2759"/>
<comment type="similarity">
    <text evidence="1">Belongs to the BROX family.</text>
</comment>
<proteinExistence type="inferred from homology"/>